<dbReference type="PRINTS" id="PR00757">
    <property type="entry name" value="AMINEOXDASEF"/>
</dbReference>
<dbReference type="InterPro" id="IPR023753">
    <property type="entry name" value="FAD/NAD-binding_dom"/>
</dbReference>
<dbReference type="GO" id="GO:0016491">
    <property type="term" value="F:oxidoreductase activity"/>
    <property type="evidence" value="ECO:0007669"/>
    <property type="project" value="UniProtKB-KW"/>
</dbReference>
<dbReference type="InterPro" id="IPR050260">
    <property type="entry name" value="FAD-bd_OxRdtase"/>
</dbReference>
<dbReference type="PANTHER" id="PTHR43429">
    <property type="entry name" value="PYRIDINE NUCLEOTIDE-DISULFIDE OXIDOREDUCTASE DOMAIN-CONTAINING"/>
    <property type="match status" value="1"/>
</dbReference>
<evidence type="ECO:0000256" key="8">
    <source>
        <dbReference type="ARBA" id="ARBA00023136"/>
    </source>
</evidence>
<keyword evidence="5 9" id="KW-0812">Transmembrane</keyword>
<evidence type="ECO:0000256" key="1">
    <source>
        <dbReference type="ARBA" id="ARBA00001974"/>
    </source>
</evidence>
<dbReference type="InterPro" id="IPR001613">
    <property type="entry name" value="Flavin_amine_oxidase"/>
</dbReference>
<proteinExistence type="inferred from homology"/>
<evidence type="ECO:0000256" key="5">
    <source>
        <dbReference type="ARBA" id="ARBA00022692"/>
    </source>
</evidence>
<comment type="similarity">
    <text evidence="3">Belongs to the Orai family.</text>
</comment>
<dbReference type="RefSeq" id="XP_051069447.1">
    <property type="nucleotide sequence ID" value="XM_051213462.1"/>
</dbReference>
<dbReference type="InterPro" id="IPR038350">
    <property type="entry name" value="Orai_sf"/>
</dbReference>
<dbReference type="CTD" id="24596599"/>
<reference evidence="11" key="1">
    <citation type="journal article" date="2012" name="Nat. Genet.">
        <title>Whole-genome sequence of Schistosoma haematobium.</title>
        <authorList>
            <person name="Young N.D."/>
            <person name="Jex A.R."/>
            <person name="Li B."/>
            <person name="Liu S."/>
            <person name="Yang L."/>
            <person name="Xiong Z."/>
            <person name="Li Y."/>
            <person name="Cantacessi C."/>
            <person name="Hall R.S."/>
            <person name="Xu X."/>
            <person name="Chen F."/>
            <person name="Wu X."/>
            <person name="Zerlotini A."/>
            <person name="Oliveira G."/>
            <person name="Hofmann A."/>
            <person name="Zhang G."/>
            <person name="Fang X."/>
            <person name="Kang Y."/>
            <person name="Campbell B.E."/>
            <person name="Loukas A."/>
            <person name="Ranganathan S."/>
            <person name="Rollinson D."/>
            <person name="Rinaldi G."/>
            <person name="Brindley P.J."/>
            <person name="Yang H."/>
            <person name="Wang J."/>
            <person name="Wang J."/>
            <person name="Gasser R.B."/>
        </authorList>
    </citation>
    <scope>NUCLEOTIDE SEQUENCE</scope>
</reference>
<evidence type="ECO:0000256" key="4">
    <source>
        <dbReference type="ARBA" id="ARBA00022630"/>
    </source>
</evidence>
<dbReference type="GO" id="GO:0016020">
    <property type="term" value="C:membrane"/>
    <property type="evidence" value="ECO:0007669"/>
    <property type="project" value="UniProtKB-SubCell"/>
</dbReference>
<feature type="transmembrane region" description="Helical" evidence="9">
    <location>
        <begin position="35"/>
        <end position="53"/>
    </location>
</feature>
<comment type="caution">
    <text evidence="11">The sequence shown here is derived from an EMBL/GenBank/DDBJ whole genome shotgun (WGS) entry which is preliminary data.</text>
</comment>
<reference evidence="11" key="4">
    <citation type="journal article" date="2022" name="PLoS Pathog.">
        <title>Chromosome-level genome of Schistosoma haematobium underpins genome-wide explorations of molecular variation.</title>
        <authorList>
            <person name="Stroehlein A.J."/>
            <person name="Korhonen P.K."/>
            <person name="Lee V.V."/>
            <person name="Ralph S.A."/>
            <person name="Mentink-Kane M."/>
            <person name="You H."/>
            <person name="McManus D.P."/>
            <person name="Tchuente L.T."/>
            <person name="Stothard J.R."/>
            <person name="Kaur P."/>
            <person name="Dudchenko O."/>
            <person name="Aiden E.L."/>
            <person name="Yang B."/>
            <person name="Yang H."/>
            <person name="Emery A.M."/>
            <person name="Webster B.L."/>
            <person name="Brindley P.J."/>
            <person name="Rollinson D."/>
            <person name="Chang B.C.H."/>
            <person name="Gasser R.B."/>
            <person name="Young N.D."/>
        </authorList>
    </citation>
    <scope>NUCLEOTIDE SEQUENCE</scope>
</reference>
<comment type="similarity">
    <text evidence="9">Belongs to the flavin monoamine oxidase family.</text>
</comment>
<dbReference type="SUPFAM" id="SSF51905">
    <property type="entry name" value="FAD/NAD(P)-binding domain"/>
    <property type="match status" value="2"/>
</dbReference>
<evidence type="ECO:0000313" key="11">
    <source>
        <dbReference type="EMBL" id="KAH9587792.1"/>
    </source>
</evidence>
<feature type="transmembrane region" description="Helical" evidence="9">
    <location>
        <begin position="65"/>
        <end position="89"/>
    </location>
</feature>
<evidence type="ECO:0000313" key="12">
    <source>
        <dbReference type="Proteomes" id="UP000471633"/>
    </source>
</evidence>
<gene>
    <name evidence="11" type="primary">ORAI2_1</name>
    <name evidence="11" type="ORF">MS3_00005393</name>
</gene>
<reference evidence="11" key="2">
    <citation type="journal article" date="2019" name="Gigascience">
        <title>High-quality Schistosoma haematobium genome achieved by single-molecule and long-range sequencing.</title>
        <authorList>
            <person name="Stroehlein A.J."/>
            <person name="Korhonen P.K."/>
            <person name="Chong T.M."/>
            <person name="Lim Y.L."/>
            <person name="Chan K.G."/>
            <person name="Webster B."/>
            <person name="Rollinson D."/>
            <person name="Brindley P.J."/>
            <person name="Gasser R.B."/>
            <person name="Young N.D."/>
        </authorList>
    </citation>
    <scope>NUCLEOTIDE SEQUENCE</scope>
</reference>
<evidence type="ECO:0000256" key="9">
    <source>
        <dbReference type="RuleBase" id="RU362067"/>
    </source>
</evidence>
<evidence type="ECO:0000256" key="3">
    <source>
        <dbReference type="ARBA" id="ARBA00008062"/>
    </source>
</evidence>
<dbReference type="PANTHER" id="PTHR43429:SF2">
    <property type="entry name" value="PYRIDINE NUCLEOTIDE-DISULFIDE OXIDOREDUCTASE DOMAIN-CONTAINING PROTEIN 1"/>
    <property type="match status" value="1"/>
</dbReference>
<dbReference type="Pfam" id="PF07856">
    <property type="entry name" value="Orai-1"/>
    <property type="match status" value="1"/>
</dbReference>
<keyword evidence="9" id="KW-0560">Oxidoreductase</keyword>
<dbReference type="Proteomes" id="UP000471633">
    <property type="component" value="Unassembled WGS sequence"/>
</dbReference>
<evidence type="ECO:0000259" key="10">
    <source>
        <dbReference type="Pfam" id="PF07992"/>
    </source>
</evidence>
<dbReference type="AlphaFoldDB" id="A0A922LKD5"/>
<accession>A0A922LKD5</accession>
<dbReference type="InterPro" id="IPR036188">
    <property type="entry name" value="FAD/NAD-bd_sf"/>
</dbReference>
<evidence type="ECO:0000256" key="6">
    <source>
        <dbReference type="ARBA" id="ARBA00022827"/>
    </source>
</evidence>
<keyword evidence="7 9" id="KW-1133">Transmembrane helix</keyword>
<keyword evidence="8 9" id="KW-0472">Membrane</keyword>
<dbReference type="EC" id="1.4.3.-" evidence="9"/>
<dbReference type="GeneID" id="24596599"/>
<evidence type="ECO:0000256" key="7">
    <source>
        <dbReference type="ARBA" id="ARBA00022989"/>
    </source>
</evidence>
<keyword evidence="12" id="KW-1185">Reference proteome</keyword>
<dbReference type="EMBL" id="AMPZ03000003">
    <property type="protein sequence ID" value="KAH9587792.1"/>
    <property type="molecule type" value="Genomic_DNA"/>
</dbReference>
<dbReference type="Gene3D" id="1.20.140.140">
    <property type="entry name" value="Calcium release-activated calcium channel protein Orai"/>
    <property type="match status" value="1"/>
</dbReference>
<comment type="subcellular location">
    <subcellularLocation>
        <location evidence="2">Membrane</location>
        <topology evidence="2">Multi-pass membrane protein</topology>
    </subcellularLocation>
</comment>
<dbReference type="InterPro" id="IPR012446">
    <property type="entry name" value="CRAC_channel"/>
</dbReference>
<feature type="domain" description="FAD/NAD(P)-binding" evidence="10">
    <location>
        <begin position="557"/>
        <end position="607"/>
    </location>
</feature>
<evidence type="ECO:0000256" key="2">
    <source>
        <dbReference type="ARBA" id="ARBA00004141"/>
    </source>
</evidence>
<feature type="domain" description="FAD/NAD(P)-binding" evidence="10">
    <location>
        <begin position="135"/>
        <end position="339"/>
    </location>
</feature>
<comment type="cofactor">
    <cofactor evidence="1 9">
        <name>FAD</name>
        <dbReference type="ChEBI" id="CHEBI:57692"/>
    </cofactor>
</comment>
<organism evidence="11 12">
    <name type="scientific">Schistosoma haematobium</name>
    <name type="common">Blood fluke</name>
    <dbReference type="NCBI Taxonomy" id="6185"/>
    <lineage>
        <taxon>Eukaryota</taxon>
        <taxon>Metazoa</taxon>
        <taxon>Spiralia</taxon>
        <taxon>Lophotrochozoa</taxon>
        <taxon>Platyhelminthes</taxon>
        <taxon>Trematoda</taxon>
        <taxon>Digenea</taxon>
        <taxon>Strigeidida</taxon>
        <taxon>Schistosomatoidea</taxon>
        <taxon>Schistosomatidae</taxon>
        <taxon>Schistosoma</taxon>
    </lineage>
</organism>
<keyword evidence="4 9" id="KW-0285">Flavoprotein</keyword>
<reference evidence="11" key="3">
    <citation type="submission" date="2021-06" db="EMBL/GenBank/DDBJ databases">
        <title>Chromosome-level genome assembly for S. haematobium.</title>
        <authorList>
            <person name="Stroehlein A.J."/>
        </authorList>
    </citation>
    <scope>NUCLEOTIDE SEQUENCE</scope>
</reference>
<name>A0A922LKD5_SCHHA</name>
<keyword evidence="6 9" id="KW-0274">FAD</keyword>
<protein>
    <recommendedName>
        <fullName evidence="9">Amine oxidase</fullName>
        <ecNumber evidence="9">1.4.3.-</ecNumber>
    </recommendedName>
</protein>
<dbReference type="Pfam" id="PF07992">
    <property type="entry name" value="Pyr_redox_2"/>
    <property type="match status" value="2"/>
</dbReference>
<dbReference type="Gene3D" id="3.50.50.60">
    <property type="entry name" value="FAD/NAD(P)-binding domain"/>
    <property type="match status" value="3"/>
</dbReference>
<sequence length="728" mass="81242">MSSDNVVTSVLPDSYSLARRHLQLSRAKLKATSRVSALLAGFAMVAIIELQVAVGESKPPEGLLFAFTILSCLLVVVHIMAVMISTCILPHIDSYMVPQDCYLIEEAPHNRLRTALNLFLVTMSSAFTAKDLNHFDYVIIGGGIAGVVCAETLCELLNPSRFSGALQSSSGHLNYASKRVALISASQTVKTTVNLRRISNMIETFDIEEKSGSSWSETWPDTLTVICDTVIKLDPSSHTVYLQQRGYENPIFYNKLCLTTGGVPRLIDPKHPYVIGLRDTESIKNFQHRLLGTRRMVLVGNGGIATEIAHEVSGCQIIWVIKDNSISTPFLDSVAATFLLEAREISKQNDSVEKKAEVSSRPSGDKISEDTQIRRMRYIVAEERQSEDITKASEDHLMLVPDQQHPYELDIGKSSVAGAAPGPDWAYGRKLHGRLVNTVDGRLLKVVYQTKIKQFLSPEEFHDLNRLETLPFTNKLNDNVLSVNDWPVYVELTNGEIYGCDLVVSAVGVEANLNPLNRSPSNVDNTTHNTGNTYNINNKGTEITESSNLDALFHCASMEHGGGLLVNEQMETNWKDVYAAGDCAYANWTWSPHWFQMKLWSQARQMGFQAAKSMFCHSRGDHNIPLDFSFELFTHVTYFFGFKIVLLGRFNGQGMNLSASDTYLLMRVTRGREFIKCIMQSGRMQGAILIGETDLEETLENLILNQIDLTNLEDRLLDPDIDLSDYFD</sequence>